<organism evidence="1 2">
    <name type="scientific">Anopheles quadriannulatus</name>
    <name type="common">Mosquito</name>
    <dbReference type="NCBI Taxonomy" id="34691"/>
    <lineage>
        <taxon>Eukaryota</taxon>
        <taxon>Metazoa</taxon>
        <taxon>Ecdysozoa</taxon>
        <taxon>Arthropoda</taxon>
        <taxon>Hexapoda</taxon>
        <taxon>Insecta</taxon>
        <taxon>Pterygota</taxon>
        <taxon>Neoptera</taxon>
        <taxon>Endopterygota</taxon>
        <taxon>Diptera</taxon>
        <taxon>Nematocera</taxon>
        <taxon>Culicoidea</taxon>
        <taxon>Culicidae</taxon>
        <taxon>Anophelinae</taxon>
        <taxon>Anopheles</taxon>
    </lineage>
</organism>
<dbReference type="PANTHER" id="PTHR47331:SF1">
    <property type="entry name" value="GAG-LIKE PROTEIN"/>
    <property type="match status" value="1"/>
</dbReference>
<sequence length="151" mass="17458">MCYACKLINHEIRDCRKFVRYSTSEKWNVIRAAKLCIRCLRSHGRRPCNNPVVCFVDSCTRQHHPLLHQSSENQNVAPCNHSAHIEKKEECLFRIMPVTLYRGNNQIDTYAFVDEGSSLTMIEMSLAKELGVHGEKDPLQLVFVKEPNKNQ</sequence>
<reference evidence="1" key="1">
    <citation type="submission" date="2020-05" db="UniProtKB">
        <authorList>
            <consortium name="EnsemblMetazoa"/>
        </authorList>
    </citation>
    <scope>IDENTIFICATION</scope>
    <source>
        <strain evidence="1">SANGQUA</strain>
    </source>
</reference>
<evidence type="ECO:0000313" key="2">
    <source>
        <dbReference type="Proteomes" id="UP000076407"/>
    </source>
</evidence>
<dbReference type="STRING" id="34691.A0A182XQ18"/>
<evidence type="ECO:0000313" key="1">
    <source>
        <dbReference type="EnsemblMetazoa" id="AQUA011970-PA"/>
    </source>
</evidence>
<protein>
    <recommendedName>
        <fullName evidence="3">Peptidase aspartic putative domain-containing protein</fullName>
    </recommendedName>
</protein>
<dbReference type="AlphaFoldDB" id="A0A182XQ18"/>
<proteinExistence type="predicted"/>
<dbReference type="Proteomes" id="UP000076407">
    <property type="component" value="Unassembled WGS sequence"/>
</dbReference>
<keyword evidence="2" id="KW-1185">Reference proteome</keyword>
<dbReference type="EnsemblMetazoa" id="AQUA011970-RA">
    <property type="protein sequence ID" value="AQUA011970-PA"/>
    <property type="gene ID" value="AQUA011970"/>
</dbReference>
<dbReference type="PANTHER" id="PTHR47331">
    <property type="entry name" value="PHD-TYPE DOMAIN-CONTAINING PROTEIN"/>
    <property type="match status" value="1"/>
</dbReference>
<dbReference type="VEuPathDB" id="VectorBase:AQUA011970"/>
<name>A0A182XQ18_ANOQN</name>
<evidence type="ECO:0008006" key="3">
    <source>
        <dbReference type="Google" id="ProtNLM"/>
    </source>
</evidence>
<accession>A0A182XQ18</accession>